<dbReference type="PROSITE" id="PS50292">
    <property type="entry name" value="PEROXIDASE_3"/>
    <property type="match status" value="1"/>
</dbReference>
<dbReference type="SUPFAM" id="SSF48113">
    <property type="entry name" value="Heme-dependent peroxidases"/>
    <property type="match status" value="1"/>
</dbReference>
<evidence type="ECO:0000313" key="7">
    <source>
        <dbReference type="Proteomes" id="UP000791440"/>
    </source>
</evidence>
<dbReference type="AlphaFoldDB" id="A0A921ZGZ9"/>
<dbReference type="InterPro" id="IPR037120">
    <property type="entry name" value="Haem_peroxidase_sf_animal"/>
</dbReference>
<dbReference type="PANTHER" id="PTHR11475">
    <property type="entry name" value="OXIDASE/PEROXIDASE"/>
    <property type="match status" value="1"/>
</dbReference>
<evidence type="ECO:0000256" key="1">
    <source>
        <dbReference type="ARBA" id="ARBA00004613"/>
    </source>
</evidence>
<reference evidence="6" key="2">
    <citation type="submission" date="2020-12" db="EMBL/GenBank/DDBJ databases">
        <authorList>
            <person name="Kanost M."/>
        </authorList>
    </citation>
    <scope>NUCLEOTIDE SEQUENCE</scope>
</reference>
<name>A0A921ZGZ9_MANSE</name>
<protein>
    <recommendedName>
        <fullName evidence="8">Peroxidase</fullName>
    </recommendedName>
</protein>
<organism evidence="6 7">
    <name type="scientific">Manduca sexta</name>
    <name type="common">Tobacco hawkmoth</name>
    <name type="synonym">Tobacco hornworm</name>
    <dbReference type="NCBI Taxonomy" id="7130"/>
    <lineage>
        <taxon>Eukaryota</taxon>
        <taxon>Metazoa</taxon>
        <taxon>Ecdysozoa</taxon>
        <taxon>Arthropoda</taxon>
        <taxon>Hexapoda</taxon>
        <taxon>Insecta</taxon>
        <taxon>Pterygota</taxon>
        <taxon>Neoptera</taxon>
        <taxon>Endopterygota</taxon>
        <taxon>Lepidoptera</taxon>
        <taxon>Glossata</taxon>
        <taxon>Ditrysia</taxon>
        <taxon>Bombycoidea</taxon>
        <taxon>Sphingidae</taxon>
        <taxon>Sphinginae</taxon>
        <taxon>Sphingini</taxon>
        <taxon>Manduca</taxon>
    </lineage>
</organism>
<dbReference type="GO" id="GO:0020037">
    <property type="term" value="F:heme binding"/>
    <property type="evidence" value="ECO:0007669"/>
    <property type="project" value="InterPro"/>
</dbReference>
<keyword evidence="2" id="KW-0964">Secreted</keyword>
<proteinExistence type="predicted"/>
<evidence type="ECO:0000313" key="6">
    <source>
        <dbReference type="EMBL" id="KAG6457887.1"/>
    </source>
</evidence>
<dbReference type="GO" id="GO:0006979">
    <property type="term" value="P:response to oxidative stress"/>
    <property type="evidence" value="ECO:0007669"/>
    <property type="project" value="InterPro"/>
</dbReference>
<dbReference type="Proteomes" id="UP000791440">
    <property type="component" value="Unassembled WGS sequence"/>
</dbReference>
<evidence type="ECO:0000256" key="3">
    <source>
        <dbReference type="ARBA" id="ARBA00022559"/>
    </source>
</evidence>
<comment type="subcellular location">
    <subcellularLocation>
        <location evidence="1">Secreted</location>
    </subcellularLocation>
</comment>
<dbReference type="InterPro" id="IPR019791">
    <property type="entry name" value="Haem_peroxidase_animal"/>
</dbReference>
<dbReference type="EMBL" id="JH668561">
    <property type="protein sequence ID" value="KAG6457887.1"/>
    <property type="molecule type" value="Genomic_DNA"/>
</dbReference>
<keyword evidence="7" id="KW-1185">Reference proteome</keyword>
<evidence type="ECO:0000256" key="5">
    <source>
        <dbReference type="PIRSR" id="PIRSR619791-2"/>
    </source>
</evidence>
<dbReference type="OrthoDB" id="823504at2759"/>
<sequence>MFHTPELRLLPANFSEGFTLRKTSSGKDFPLARYVRSLLLKVGDGIDKKFTTAVSYCVEYIFADIGSIHDVENYVLETTNCCQAEGKSNPMCTPNLIPVNDNVHRFSGYDCINMTRPKTFQTEGCAPSSTVPARITKATTYMDLSSAYLHANLSAISDHRTFEGGKLKVEVVNGISLPSDAVEGTTCFIKQARETGCRRNVPNTILGTNLFSAWYWRFHNLVADALAKMNPCWDDEKLFHIAMDINIACYNNMVFYELYAALLGKENMINQGILGCDDGHRDVYDKTILPGTFTEYGYMLRWFHVTQDGKQELYDKENNFLGTTQMVNFSLRVQDLAYDNNMVGITHGLFLQPAGAFGDGTAHPDLTDLGLGPLQKTLDIMTNDLAKGRYFGFTSYLQYRDFCTNYEIKHDSFDDLKYLMDEEKIDELRRIYEDPWDIELMAGVWAENLMEGAWVPPTAHCIISHQLKRFVVTDRHWYERPNRPYAFTPEQLKEVRKGSYAQLLCAVGDDVLKVQPNAFLRIGPGNELVSCDEIPQVDLSVWKDESCNCE</sequence>
<keyword evidence="5" id="KW-0408">Iron</keyword>
<keyword evidence="5" id="KW-0349">Heme</keyword>
<keyword evidence="5" id="KW-0479">Metal-binding</keyword>
<comment type="caution">
    <text evidence="6">The sequence shown here is derived from an EMBL/GenBank/DDBJ whole genome shotgun (WGS) entry which is preliminary data.</text>
</comment>
<keyword evidence="4" id="KW-0325">Glycoprotein</keyword>
<feature type="binding site" description="axial binding residue" evidence="5">
    <location>
        <position position="304"/>
    </location>
    <ligand>
        <name>heme b</name>
        <dbReference type="ChEBI" id="CHEBI:60344"/>
    </ligand>
    <ligandPart>
        <name>Fe</name>
        <dbReference type="ChEBI" id="CHEBI:18248"/>
    </ligandPart>
</feature>
<evidence type="ECO:0008006" key="8">
    <source>
        <dbReference type="Google" id="ProtNLM"/>
    </source>
</evidence>
<gene>
    <name evidence="6" type="ORF">O3G_MSEX010546</name>
</gene>
<evidence type="ECO:0000256" key="4">
    <source>
        <dbReference type="ARBA" id="ARBA00023180"/>
    </source>
</evidence>
<evidence type="ECO:0000256" key="2">
    <source>
        <dbReference type="ARBA" id="ARBA00022525"/>
    </source>
</evidence>
<dbReference type="PANTHER" id="PTHR11475:SF4">
    <property type="entry name" value="CHORION PEROXIDASE"/>
    <property type="match status" value="1"/>
</dbReference>
<dbReference type="Gene3D" id="1.10.640.10">
    <property type="entry name" value="Haem peroxidase domain superfamily, animal type"/>
    <property type="match status" value="1"/>
</dbReference>
<dbReference type="GO" id="GO:0005576">
    <property type="term" value="C:extracellular region"/>
    <property type="evidence" value="ECO:0007669"/>
    <property type="project" value="UniProtKB-SubCell"/>
</dbReference>
<reference evidence="6" key="1">
    <citation type="journal article" date="2016" name="Insect Biochem. Mol. Biol.">
        <title>Multifaceted biological insights from a draft genome sequence of the tobacco hornworm moth, Manduca sexta.</title>
        <authorList>
            <person name="Kanost M.R."/>
            <person name="Arrese E.L."/>
            <person name="Cao X."/>
            <person name="Chen Y.R."/>
            <person name="Chellapilla S."/>
            <person name="Goldsmith M.R."/>
            <person name="Grosse-Wilde E."/>
            <person name="Heckel D.G."/>
            <person name="Herndon N."/>
            <person name="Jiang H."/>
            <person name="Papanicolaou A."/>
            <person name="Qu J."/>
            <person name="Soulages J.L."/>
            <person name="Vogel H."/>
            <person name="Walters J."/>
            <person name="Waterhouse R.M."/>
            <person name="Ahn S.J."/>
            <person name="Almeida F.C."/>
            <person name="An C."/>
            <person name="Aqrawi P."/>
            <person name="Bretschneider A."/>
            <person name="Bryant W.B."/>
            <person name="Bucks S."/>
            <person name="Chao H."/>
            <person name="Chevignon G."/>
            <person name="Christen J.M."/>
            <person name="Clarke D.F."/>
            <person name="Dittmer N.T."/>
            <person name="Ferguson L.C.F."/>
            <person name="Garavelou S."/>
            <person name="Gordon K.H.J."/>
            <person name="Gunaratna R.T."/>
            <person name="Han Y."/>
            <person name="Hauser F."/>
            <person name="He Y."/>
            <person name="Heidel-Fischer H."/>
            <person name="Hirsh A."/>
            <person name="Hu Y."/>
            <person name="Jiang H."/>
            <person name="Kalra D."/>
            <person name="Klinner C."/>
            <person name="Konig C."/>
            <person name="Kovar C."/>
            <person name="Kroll A.R."/>
            <person name="Kuwar S.S."/>
            <person name="Lee S.L."/>
            <person name="Lehman R."/>
            <person name="Li K."/>
            <person name="Li Z."/>
            <person name="Liang H."/>
            <person name="Lovelace S."/>
            <person name="Lu Z."/>
            <person name="Mansfield J.H."/>
            <person name="McCulloch K.J."/>
            <person name="Mathew T."/>
            <person name="Morton B."/>
            <person name="Muzny D.M."/>
            <person name="Neunemann D."/>
            <person name="Ongeri F."/>
            <person name="Pauchet Y."/>
            <person name="Pu L.L."/>
            <person name="Pyrousis I."/>
            <person name="Rao X.J."/>
            <person name="Redding A."/>
            <person name="Roesel C."/>
            <person name="Sanchez-Gracia A."/>
            <person name="Schaack S."/>
            <person name="Shukla A."/>
            <person name="Tetreau G."/>
            <person name="Wang Y."/>
            <person name="Xiong G.H."/>
            <person name="Traut W."/>
            <person name="Walsh T.K."/>
            <person name="Worley K.C."/>
            <person name="Wu D."/>
            <person name="Wu W."/>
            <person name="Wu Y.Q."/>
            <person name="Zhang X."/>
            <person name="Zou Z."/>
            <person name="Zucker H."/>
            <person name="Briscoe A.D."/>
            <person name="Burmester T."/>
            <person name="Clem R.J."/>
            <person name="Feyereisen R."/>
            <person name="Grimmelikhuijzen C.J.P."/>
            <person name="Hamodrakas S.J."/>
            <person name="Hansson B.S."/>
            <person name="Huguet E."/>
            <person name="Jermiin L.S."/>
            <person name="Lan Q."/>
            <person name="Lehman H.K."/>
            <person name="Lorenzen M."/>
            <person name="Merzendorfer H."/>
            <person name="Michalopoulos I."/>
            <person name="Morton D.B."/>
            <person name="Muthukrishnan S."/>
            <person name="Oakeshott J.G."/>
            <person name="Palmer W."/>
            <person name="Park Y."/>
            <person name="Passarelli A.L."/>
            <person name="Rozas J."/>
            <person name="Schwartz L.M."/>
            <person name="Smith W."/>
            <person name="Southgate A."/>
            <person name="Vilcinskas A."/>
            <person name="Vogt R."/>
            <person name="Wang P."/>
            <person name="Werren J."/>
            <person name="Yu X.Q."/>
            <person name="Zhou J.J."/>
            <person name="Brown S.J."/>
            <person name="Scherer S.E."/>
            <person name="Richards S."/>
            <person name="Blissard G.W."/>
        </authorList>
    </citation>
    <scope>NUCLEOTIDE SEQUENCE</scope>
</reference>
<keyword evidence="3" id="KW-0560">Oxidoreductase</keyword>
<keyword evidence="3" id="KW-0575">Peroxidase</keyword>
<dbReference type="Pfam" id="PF03098">
    <property type="entry name" value="An_peroxidase"/>
    <property type="match status" value="1"/>
</dbReference>
<dbReference type="PRINTS" id="PR00457">
    <property type="entry name" value="ANPEROXIDASE"/>
</dbReference>
<dbReference type="InterPro" id="IPR010255">
    <property type="entry name" value="Haem_peroxidase_sf"/>
</dbReference>
<dbReference type="GO" id="GO:0004601">
    <property type="term" value="F:peroxidase activity"/>
    <property type="evidence" value="ECO:0007669"/>
    <property type="project" value="UniProtKB-KW"/>
</dbReference>
<accession>A0A921ZGZ9</accession>
<dbReference type="GO" id="GO:0046872">
    <property type="term" value="F:metal ion binding"/>
    <property type="evidence" value="ECO:0007669"/>
    <property type="project" value="UniProtKB-KW"/>
</dbReference>